<protein>
    <recommendedName>
        <fullName evidence="1">F-box domain-containing protein</fullName>
    </recommendedName>
</protein>
<sequence length="508" mass="58039">MTASLLSLPDEVLAQIIEYLDVRSVYARPRDNASARPSHVALALTCHRLSHLVRDSVTRDLEFALRDHQHVQQYSRSVTLTAKEDQHRIELLMRTWFDRPELLNRVKTVTIGLHRYSDATVGFEFLSWLSRSTSLFALGLYEATSKDIDNLAFLFHNRKDRFVNLKRLSVIQADGFKCSPEVVYSLCMLPSLERITIRASITARSVAQGPFLQANPDYRYPVVDGVCRTPKQLVFPSWQFETDVLEYILPSVTVRTLVIPHLGAGHIRATRSSTVRKLTDNDRNRPYSPARLNDMLAPARENLEFLKIGNSVLWYYYHDNTKIDLSAFTKLRIVHASSSLLFGPTRISKNLAVDSEVWRLLPRSVEDLHVLFDGVQGLFWSVPELDRFRSPDMLMADFDREVVATRHNRAHVTDDIWTAGPGSQSKVSDALSWLTLIFDRKQTHFPQLKSVHVVECHDTHVMRGAWKSFDLLSIYPTLFAPYNVQISVSIYVPADWDTASLRSVDDTG</sequence>
<proteinExistence type="predicted"/>
<dbReference type="InterPro" id="IPR001810">
    <property type="entry name" value="F-box_dom"/>
</dbReference>
<reference evidence="2 3" key="1">
    <citation type="journal article" date="2023" name="Res Sq">
        <title>Genomic and morphological characterization of Knufia obscura isolated from the Mars 2020 spacecraft assembly facility.</title>
        <authorList>
            <person name="Chander A.M."/>
            <person name="Teixeira M.M."/>
            <person name="Singh N.K."/>
            <person name="Williams M.P."/>
            <person name="Parker C.W."/>
            <person name="Leo P."/>
            <person name="Stajich J.E."/>
            <person name="Torok T."/>
            <person name="Tighe S."/>
            <person name="Mason C.E."/>
            <person name="Venkateswaran K."/>
        </authorList>
    </citation>
    <scope>NUCLEOTIDE SEQUENCE [LARGE SCALE GENOMIC DNA]</scope>
    <source>
        <strain evidence="2 3">CCFEE 5817</strain>
    </source>
</reference>
<dbReference type="Proteomes" id="UP001334248">
    <property type="component" value="Unassembled WGS sequence"/>
</dbReference>
<gene>
    <name evidence="2" type="ORF">PMZ80_001574</name>
</gene>
<dbReference type="Pfam" id="PF00646">
    <property type="entry name" value="F-box"/>
    <property type="match status" value="1"/>
</dbReference>
<comment type="caution">
    <text evidence="2">The sequence shown here is derived from an EMBL/GenBank/DDBJ whole genome shotgun (WGS) entry which is preliminary data.</text>
</comment>
<dbReference type="EMBL" id="JAVHJV010000001">
    <property type="protein sequence ID" value="KAK5947424.1"/>
    <property type="molecule type" value="Genomic_DNA"/>
</dbReference>
<dbReference type="GeneID" id="89995023"/>
<dbReference type="PROSITE" id="PS50181">
    <property type="entry name" value="FBOX"/>
    <property type="match status" value="1"/>
</dbReference>
<evidence type="ECO:0000313" key="2">
    <source>
        <dbReference type="EMBL" id="KAK5947424.1"/>
    </source>
</evidence>
<dbReference type="CDD" id="cd09917">
    <property type="entry name" value="F-box_SF"/>
    <property type="match status" value="1"/>
</dbReference>
<dbReference type="RefSeq" id="XP_064735514.1">
    <property type="nucleotide sequence ID" value="XM_064870017.1"/>
</dbReference>
<evidence type="ECO:0000313" key="3">
    <source>
        <dbReference type="Proteomes" id="UP001334248"/>
    </source>
</evidence>
<keyword evidence="3" id="KW-1185">Reference proteome</keyword>
<feature type="domain" description="F-box" evidence="1">
    <location>
        <begin position="2"/>
        <end position="61"/>
    </location>
</feature>
<evidence type="ECO:0000259" key="1">
    <source>
        <dbReference type="PROSITE" id="PS50181"/>
    </source>
</evidence>
<organism evidence="2 3">
    <name type="scientific">Knufia obscura</name>
    <dbReference type="NCBI Taxonomy" id="1635080"/>
    <lineage>
        <taxon>Eukaryota</taxon>
        <taxon>Fungi</taxon>
        <taxon>Dikarya</taxon>
        <taxon>Ascomycota</taxon>
        <taxon>Pezizomycotina</taxon>
        <taxon>Eurotiomycetes</taxon>
        <taxon>Chaetothyriomycetidae</taxon>
        <taxon>Chaetothyriales</taxon>
        <taxon>Trichomeriaceae</taxon>
        <taxon>Knufia</taxon>
    </lineage>
</organism>
<name>A0ABR0S4Z1_9EURO</name>
<accession>A0ABR0S4Z1</accession>